<gene>
    <name evidence="2" type="primary">KAN2_4</name>
    <name evidence="2" type="ORF">Zm00014a_035127</name>
</gene>
<dbReference type="PANTHER" id="PTHR31496">
    <property type="entry name" value="TRANSCRIPTION FACTOR KAN2-RELATED"/>
    <property type="match status" value="1"/>
</dbReference>
<sequence>MASPPDGPSKRSSRAPRMRWTTALHARFVHAVELLGGHERNDGFICKNAADFVSSIGKNHIVIISSLDSGKRRIIDASSDMQMYYLSSCNEDGSDPEYEGWKKLEDYNPSQKHWNCLASLVEGGHLSEDMDDDTDERTINDYYASLHLQHYSMPARKWVKLVDCSLVVEISLWTTT</sequence>
<dbReference type="PANTHER" id="PTHR31496:SF25">
    <property type="entry name" value="TRANSCRIPTION FACTOR KAN3-RELATED"/>
    <property type="match status" value="1"/>
</dbReference>
<dbReference type="EMBL" id="NCVQ01000006">
    <property type="protein sequence ID" value="PWZ21648.1"/>
    <property type="molecule type" value="Genomic_DNA"/>
</dbReference>
<dbReference type="GO" id="GO:0000976">
    <property type="term" value="F:transcription cis-regulatory region binding"/>
    <property type="evidence" value="ECO:0007669"/>
    <property type="project" value="InterPro"/>
</dbReference>
<proteinExistence type="predicted"/>
<dbReference type="Gene3D" id="1.10.10.60">
    <property type="entry name" value="Homeodomain-like"/>
    <property type="match status" value="1"/>
</dbReference>
<accession>A0A3L6EM00</accession>
<evidence type="ECO:0000256" key="1">
    <source>
        <dbReference type="ARBA" id="ARBA00004123"/>
    </source>
</evidence>
<dbReference type="GO" id="GO:0010158">
    <property type="term" value="P:abaxial cell fate specification"/>
    <property type="evidence" value="ECO:0007669"/>
    <property type="project" value="InterPro"/>
</dbReference>
<reference evidence="2" key="1">
    <citation type="journal article" date="2018" name="Nat. Genet.">
        <title>Extensive intraspecific gene order and gene structural variations between Mo17 and other maize genomes.</title>
        <authorList>
            <person name="Sun S."/>
            <person name="Zhou Y."/>
            <person name="Chen J."/>
            <person name="Shi J."/>
            <person name="Zhao H."/>
            <person name="Zhao H."/>
            <person name="Song W."/>
            <person name="Zhang M."/>
            <person name="Cui Y."/>
            <person name="Dong X."/>
            <person name="Liu H."/>
            <person name="Ma X."/>
            <person name="Jiao Y."/>
            <person name="Wang B."/>
            <person name="Wei X."/>
            <person name="Stein J.C."/>
            <person name="Glaubitz J.C."/>
            <person name="Lu F."/>
            <person name="Yu G."/>
            <person name="Liang C."/>
            <person name="Fengler K."/>
            <person name="Li B."/>
            <person name="Rafalski A."/>
            <person name="Schnable P.S."/>
            <person name="Ware D.H."/>
            <person name="Buckler E.S."/>
            <person name="Lai J."/>
        </authorList>
    </citation>
    <scope>NUCLEOTIDE SEQUENCE [LARGE SCALE GENOMIC DNA]</scope>
    <source>
        <tissue evidence="2">Seedling</tissue>
    </source>
</reference>
<dbReference type="GO" id="GO:0005634">
    <property type="term" value="C:nucleus"/>
    <property type="evidence" value="ECO:0007669"/>
    <property type="project" value="UniProtKB-SubCell"/>
</dbReference>
<evidence type="ECO:0000313" key="2">
    <source>
        <dbReference type="EMBL" id="PWZ21648.1"/>
    </source>
</evidence>
<dbReference type="Proteomes" id="UP000251960">
    <property type="component" value="Chromosome 5"/>
</dbReference>
<comment type="caution">
    <text evidence="2">The sequence shown here is derived from an EMBL/GenBank/DDBJ whole genome shotgun (WGS) entry which is preliminary data.</text>
</comment>
<dbReference type="ExpressionAtlas" id="A0A3L6EM00">
    <property type="expression patterns" value="baseline and differential"/>
</dbReference>
<dbReference type="GO" id="GO:0006355">
    <property type="term" value="P:regulation of DNA-templated transcription"/>
    <property type="evidence" value="ECO:0007669"/>
    <property type="project" value="InterPro"/>
</dbReference>
<comment type="subcellular location">
    <subcellularLocation>
        <location evidence="1">Nucleus</location>
    </subcellularLocation>
</comment>
<name>A0A3L6EM00_MAIZE</name>
<organism evidence="2">
    <name type="scientific">Zea mays</name>
    <name type="common">Maize</name>
    <dbReference type="NCBI Taxonomy" id="4577"/>
    <lineage>
        <taxon>Eukaryota</taxon>
        <taxon>Viridiplantae</taxon>
        <taxon>Streptophyta</taxon>
        <taxon>Embryophyta</taxon>
        <taxon>Tracheophyta</taxon>
        <taxon>Spermatophyta</taxon>
        <taxon>Magnoliopsida</taxon>
        <taxon>Liliopsida</taxon>
        <taxon>Poales</taxon>
        <taxon>Poaceae</taxon>
        <taxon>PACMAD clade</taxon>
        <taxon>Panicoideae</taxon>
        <taxon>Andropogonodae</taxon>
        <taxon>Andropogoneae</taxon>
        <taxon>Tripsacinae</taxon>
        <taxon>Zea</taxon>
    </lineage>
</organism>
<dbReference type="AlphaFoldDB" id="A0A3L6EM00"/>
<dbReference type="InterPro" id="IPR044847">
    <property type="entry name" value="KAN_fam"/>
</dbReference>
<protein>
    <submittedName>
        <fullName evidence="2">Putative transcription factor KAN2</fullName>
    </submittedName>
</protein>